<evidence type="ECO:0000313" key="1">
    <source>
        <dbReference type="EMBL" id="QHT04652.1"/>
    </source>
</evidence>
<accession>A0A6C0CKG5</accession>
<dbReference type="EMBL" id="MN739436">
    <property type="protein sequence ID" value="QHT04652.1"/>
    <property type="molecule type" value="Genomic_DNA"/>
</dbReference>
<sequence>MKYQPIFLKNVFNTHRKFISRIIARSEETNCGEYRNALVYNTYLFIPVKNKSSLQDEICKHIPLAL</sequence>
<dbReference type="AlphaFoldDB" id="A0A6C0CKG5"/>
<reference evidence="1" key="1">
    <citation type="journal article" date="2020" name="Nature">
        <title>Giant virus diversity and host interactions through global metagenomics.</title>
        <authorList>
            <person name="Schulz F."/>
            <person name="Roux S."/>
            <person name="Paez-Espino D."/>
            <person name="Jungbluth S."/>
            <person name="Walsh D.A."/>
            <person name="Denef V.J."/>
            <person name="McMahon K.D."/>
            <person name="Konstantinidis K.T."/>
            <person name="Eloe-Fadrosh E.A."/>
            <person name="Kyrpides N.C."/>
            <person name="Woyke T."/>
        </authorList>
    </citation>
    <scope>NUCLEOTIDE SEQUENCE</scope>
    <source>
        <strain evidence="1">GVMAG-M-3300021343-4</strain>
    </source>
</reference>
<protein>
    <submittedName>
        <fullName evidence="1">Uncharacterized protein</fullName>
    </submittedName>
</protein>
<proteinExistence type="predicted"/>
<name>A0A6C0CKG5_9ZZZZ</name>
<organism evidence="1">
    <name type="scientific">viral metagenome</name>
    <dbReference type="NCBI Taxonomy" id="1070528"/>
    <lineage>
        <taxon>unclassified sequences</taxon>
        <taxon>metagenomes</taxon>
        <taxon>organismal metagenomes</taxon>
    </lineage>
</organism>